<dbReference type="InterPro" id="IPR001444">
    <property type="entry name" value="Flag_bb_rod_N"/>
</dbReference>
<evidence type="ECO:0000259" key="8">
    <source>
        <dbReference type="Pfam" id="PF00460"/>
    </source>
</evidence>
<dbReference type="InterPro" id="IPR010930">
    <property type="entry name" value="Flg_bb/hook_C_dom"/>
</dbReference>
<evidence type="ECO:0000313" key="12">
    <source>
        <dbReference type="Proteomes" id="UP001596142"/>
    </source>
</evidence>
<dbReference type="SUPFAM" id="SSF64518">
    <property type="entry name" value="Phase 1 flagellin"/>
    <property type="match status" value="1"/>
</dbReference>
<evidence type="ECO:0000256" key="7">
    <source>
        <dbReference type="RuleBase" id="RU362065"/>
    </source>
</evidence>
<organism evidence="11 12">
    <name type="scientific">Thalassorhabdus alkalitolerans</name>
    <dbReference type="NCBI Taxonomy" id="2282697"/>
    <lineage>
        <taxon>Bacteria</taxon>
        <taxon>Bacillati</taxon>
        <taxon>Bacillota</taxon>
        <taxon>Bacilli</taxon>
        <taxon>Bacillales</taxon>
        <taxon>Bacillaceae</taxon>
        <taxon>Thalassorhabdus</taxon>
    </lineage>
</organism>
<evidence type="ECO:0000256" key="2">
    <source>
        <dbReference type="ARBA" id="ARBA00004613"/>
    </source>
</evidence>
<feature type="domain" description="Flagellar basal-body/hook protein C-terminal" evidence="9">
    <location>
        <begin position="486"/>
        <end position="524"/>
    </location>
</feature>
<evidence type="ECO:0000259" key="9">
    <source>
        <dbReference type="Pfam" id="PF06429"/>
    </source>
</evidence>
<dbReference type="InterPro" id="IPR002371">
    <property type="entry name" value="FlgK"/>
</dbReference>
<dbReference type="NCBIfam" id="TIGR02492">
    <property type="entry name" value="flgK_ends"/>
    <property type="match status" value="1"/>
</dbReference>
<keyword evidence="6 7" id="KW-0975">Bacterial flagellum</keyword>
<keyword evidence="11" id="KW-0966">Cell projection</keyword>
<comment type="similarity">
    <text evidence="3 7">Belongs to the flagella basal body rod proteins family.</text>
</comment>
<feature type="domain" description="Flagellar hook-associated protein FlgK helical" evidence="10">
    <location>
        <begin position="102"/>
        <end position="365"/>
    </location>
</feature>
<dbReference type="PRINTS" id="PR01005">
    <property type="entry name" value="FLGHOOKAP1"/>
</dbReference>
<comment type="caution">
    <text evidence="11">The sequence shown here is derived from an EMBL/GenBank/DDBJ whole genome shotgun (WGS) entry which is preliminary data.</text>
</comment>
<dbReference type="EMBL" id="JBHSOZ010000002">
    <property type="protein sequence ID" value="MFC5711358.1"/>
    <property type="molecule type" value="Genomic_DNA"/>
</dbReference>
<evidence type="ECO:0000256" key="6">
    <source>
        <dbReference type="ARBA" id="ARBA00023143"/>
    </source>
</evidence>
<dbReference type="Proteomes" id="UP001596142">
    <property type="component" value="Unassembled WGS sequence"/>
</dbReference>
<evidence type="ECO:0000256" key="3">
    <source>
        <dbReference type="ARBA" id="ARBA00009677"/>
    </source>
</evidence>
<evidence type="ECO:0000256" key="4">
    <source>
        <dbReference type="ARBA" id="ARBA00016244"/>
    </source>
</evidence>
<name>A0ABW0YLS1_9BACI</name>
<proteinExistence type="inferred from homology"/>
<comment type="subcellular location">
    <subcellularLocation>
        <location evidence="1 7">Bacterial flagellum</location>
    </subcellularLocation>
    <subcellularLocation>
        <location evidence="2 7">Secreted</location>
    </subcellularLocation>
</comment>
<dbReference type="Pfam" id="PF06429">
    <property type="entry name" value="Flg_bbr_C"/>
    <property type="match status" value="1"/>
</dbReference>
<feature type="domain" description="Flagellar basal body rod protein N-terminal" evidence="8">
    <location>
        <begin position="8"/>
        <end position="38"/>
    </location>
</feature>
<evidence type="ECO:0000313" key="11">
    <source>
        <dbReference type="EMBL" id="MFC5711358.1"/>
    </source>
</evidence>
<evidence type="ECO:0000256" key="5">
    <source>
        <dbReference type="ARBA" id="ARBA00022525"/>
    </source>
</evidence>
<dbReference type="PANTHER" id="PTHR30033:SF1">
    <property type="entry name" value="FLAGELLAR HOOK-ASSOCIATED PROTEIN 1"/>
    <property type="match status" value="1"/>
</dbReference>
<dbReference type="PANTHER" id="PTHR30033">
    <property type="entry name" value="FLAGELLAR HOOK-ASSOCIATED PROTEIN 1"/>
    <property type="match status" value="1"/>
</dbReference>
<sequence>MTSTFHGLETARRAMTTQQTALYTTGHNIANANTQGYTRQRVNFSATEPMPPASLNAPRIPGQIGTGVEAGSVQRVQEHFLNVQYHGESAKAGYWDSVYTSLEKMEDIMNEPTEDGINQTLDRFWNSLQDLNANPQDSGARAVVRQNGIAVAEVFNYTADSLKAIQRDIKADINTTTNQVNSLLQQINEINKQVSSMEPHGYLPNDLYDERDRLIDELSAIANIQIEKEPSGGQAKSSAEGSFTIYLADGDGNQITKLVDGANHDFRQMQIQYDSEDRTAPVSAMTLAWDNGAWVDGEALDGPINDLSFLDSPGKMKGLVAAYGHTENGEVRGTYPDMLTELDLMVTTFVEAFNEVHEAGWTLNDIRNEEKGEPISFFTFAEPTANKSGASQLLQISDEIKNSLNHIAAAAPTGNPAIAFAGDGSNALALANVKDLPLDFGGNDTNVQSFYQSIIGDMAVATNEANRMKNNSAALRDNIDHRRQSVSSVSLDEEMTNMIQFQHAYNAAARNITTIDEMLDRIINGMGIVGR</sequence>
<reference evidence="12" key="1">
    <citation type="journal article" date="2019" name="Int. J. Syst. Evol. Microbiol.">
        <title>The Global Catalogue of Microorganisms (GCM) 10K type strain sequencing project: providing services to taxonomists for standard genome sequencing and annotation.</title>
        <authorList>
            <consortium name="The Broad Institute Genomics Platform"/>
            <consortium name="The Broad Institute Genome Sequencing Center for Infectious Disease"/>
            <person name="Wu L."/>
            <person name="Ma J."/>
        </authorList>
    </citation>
    <scope>NUCLEOTIDE SEQUENCE [LARGE SCALE GENOMIC DNA]</scope>
    <source>
        <strain evidence="12">CECT 7184</strain>
    </source>
</reference>
<dbReference type="Pfam" id="PF00460">
    <property type="entry name" value="Flg_bb_rod"/>
    <property type="match status" value="1"/>
</dbReference>
<dbReference type="Pfam" id="PF22638">
    <property type="entry name" value="FlgK_D1"/>
    <property type="match status" value="1"/>
</dbReference>
<dbReference type="RefSeq" id="WP_385937462.1">
    <property type="nucleotide sequence ID" value="NZ_JBHSOZ010000002.1"/>
</dbReference>
<keyword evidence="11" id="KW-0282">Flagellum</keyword>
<keyword evidence="11" id="KW-0969">Cilium</keyword>
<keyword evidence="12" id="KW-1185">Reference proteome</keyword>
<protein>
    <recommendedName>
        <fullName evidence="4 7">Flagellar hook-associated protein 1</fullName>
        <shortName evidence="7">HAP1</shortName>
    </recommendedName>
</protein>
<keyword evidence="5 7" id="KW-0964">Secreted</keyword>
<accession>A0ABW0YLS1</accession>
<dbReference type="InterPro" id="IPR053927">
    <property type="entry name" value="FlgK_helical"/>
</dbReference>
<gene>
    <name evidence="7 11" type="primary">flgK</name>
    <name evidence="11" type="ORF">ACFPU1_01040</name>
</gene>
<evidence type="ECO:0000256" key="1">
    <source>
        <dbReference type="ARBA" id="ARBA00004365"/>
    </source>
</evidence>
<evidence type="ECO:0000259" key="10">
    <source>
        <dbReference type="Pfam" id="PF22638"/>
    </source>
</evidence>